<dbReference type="Pfam" id="PF00032">
    <property type="entry name" value="Cytochrom_B_C"/>
    <property type="match status" value="1"/>
</dbReference>
<keyword evidence="7" id="KW-0249">Electron transport</keyword>
<sequence length="439" mass="49092">MMNRLFSWLSDRLKLPPILHHLLDEAIPGGASWIYIFGSVTLFLFLLQATTGTFLALYYAPTPDHAYESVKFIQEEVPFGGFVRGLHHWGASAMMAAIGLHMLQVFLYGAYKPPREPMWIVGVFLLILTLTFGFTGYLLPWDQKAYWATQVGINLVGSVPWIGGTLARILRGGAELGALTLSRFFAIHTLFLPWLIMFLIAGHLFILRRVGPAGPWDKARAKRISEPFYPKQVFMDAVAMGAVFLALVVLVNLFPAHLGDPADPTDTTFRPVPEWYYLFYYQLLKYSEGPWEPVVTFVLPVLFFAILFAIPFLGRKRERSPARRPIAIGAGALFLVFVFTLLGLAMKETAALKKTDPAVERGRAIYAKLACAGCHRIHGQGAQVGPDLSFVGDARDRDWLIAHFKDPQALVPGSIMPPTRLPEPELEDLTRYMLSLKKG</sequence>
<dbReference type="Proteomes" id="UP000534783">
    <property type="component" value="Unassembled WGS sequence"/>
</dbReference>
<dbReference type="GO" id="GO:0046872">
    <property type="term" value="F:metal ion binding"/>
    <property type="evidence" value="ECO:0007669"/>
    <property type="project" value="UniProtKB-KW"/>
</dbReference>
<dbReference type="GO" id="GO:0016491">
    <property type="term" value="F:oxidoreductase activity"/>
    <property type="evidence" value="ECO:0007669"/>
    <property type="project" value="InterPro"/>
</dbReference>
<evidence type="ECO:0000313" key="17">
    <source>
        <dbReference type="Proteomes" id="UP000534783"/>
    </source>
</evidence>
<dbReference type="GO" id="GO:0016020">
    <property type="term" value="C:membrane"/>
    <property type="evidence" value="ECO:0007669"/>
    <property type="project" value="UniProtKB-SubCell"/>
</dbReference>
<evidence type="ECO:0000256" key="3">
    <source>
        <dbReference type="ARBA" id="ARBA00022617"/>
    </source>
</evidence>
<dbReference type="PROSITE" id="PS51003">
    <property type="entry name" value="CYTB_CTER"/>
    <property type="match status" value="1"/>
</dbReference>
<keyword evidence="5 12" id="KW-0812">Transmembrane</keyword>
<dbReference type="Gene3D" id="1.20.810.10">
    <property type="entry name" value="Cytochrome Bc1 Complex, Chain C"/>
    <property type="match status" value="1"/>
</dbReference>
<evidence type="ECO:0000256" key="10">
    <source>
        <dbReference type="ARBA" id="ARBA00023136"/>
    </source>
</evidence>
<dbReference type="InterPro" id="IPR048259">
    <property type="entry name" value="Cytochrome_b_N_euk/bac"/>
</dbReference>
<dbReference type="GO" id="GO:0009055">
    <property type="term" value="F:electron transfer activity"/>
    <property type="evidence" value="ECO:0007669"/>
    <property type="project" value="InterPro"/>
</dbReference>
<feature type="transmembrane region" description="Helical" evidence="12">
    <location>
        <begin position="89"/>
        <end position="111"/>
    </location>
</feature>
<dbReference type="PANTHER" id="PTHR19271:SF16">
    <property type="entry name" value="CYTOCHROME B"/>
    <property type="match status" value="1"/>
</dbReference>
<dbReference type="EMBL" id="VTOW01000001">
    <property type="protein sequence ID" value="NKE70829.1"/>
    <property type="molecule type" value="Genomic_DNA"/>
</dbReference>
<feature type="transmembrane region" description="Helical" evidence="12">
    <location>
        <begin position="117"/>
        <end position="139"/>
    </location>
</feature>
<dbReference type="InterPro" id="IPR005798">
    <property type="entry name" value="Cyt_b/b6_C"/>
</dbReference>
<dbReference type="InterPro" id="IPR027387">
    <property type="entry name" value="Cytb/b6-like_sf"/>
</dbReference>
<evidence type="ECO:0000256" key="12">
    <source>
        <dbReference type="SAM" id="Phobius"/>
    </source>
</evidence>
<comment type="subcellular location">
    <subcellularLocation>
        <location evidence="1">Membrane</location>
        <topology evidence="1">Multi-pass membrane protein</topology>
    </subcellularLocation>
</comment>
<dbReference type="Pfam" id="PF00033">
    <property type="entry name" value="Cytochrome_B"/>
    <property type="match status" value="1"/>
</dbReference>
<name>A0A7X6DP91_9BACT</name>
<evidence type="ECO:0000313" key="16">
    <source>
        <dbReference type="EMBL" id="NKE70829.1"/>
    </source>
</evidence>
<dbReference type="InterPro" id="IPR005797">
    <property type="entry name" value="Cyt_b/b6_N"/>
</dbReference>
<evidence type="ECO:0000256" key="2">
    <source>
        <dbReference type="ARBA" id="ARBA00022448"/>
    </source>
</evidence>
<dbReference type="PROSITE" id="PS51007">
    <property type="entry name" value="CYTC"/>
    <property type="match status" value="1"/>
</dbReference>
<dbReference type="SUPFAM" id="SSF81342">
    <property type="entry name" value="Transmembrane di-heme cytochromes"/>
    <property type="match status" value="1"/>
</dbReference>
<evidence type="ECO:0000256" key="11">
    <source>
        <dbReference type="PROSITE-ProRule" id="PRU00433"/>
    </source>
</evidence>
<keyword evidence="10 12" id="KW-0472">Membrane</keyword>
<dbReference type="InterPro" id="IPR009056">
    <property type="entry name" value="Cyt_c-like_dom"/>
</dbReference>
<dbReference type="PANTHER" id="PTHR19271">
    <property type="entry name" value="CYTOCHROME B"/>
    <property type="match status" value="1"/>
</dbReference>
<protein>
    <submittedName>
        <fullName evidence="16">C-type cytochrome</fullName>
    </submittedName>
</protein>
<feature type="domain" description="Cytochrome b/b6 N-terminal region profile" evidence="13">
    <location>
        <begin position="5"/>
        <end position="216"/>
    </location>
</feature>
<dbReference type="SUPFAM" id="SSF46626">
    <property type="entry name" value="Cytochrome c"/>
    <property type="match status" value="1"/>
</dbReference>
<feature type="domain" description="Cytochrome c" evidence="15">
    <location>
        <begin position="357"/>
        <end position="437"/>
    </location>
</feature>
<evidence type="ECO:0000256" key="1">
    <source>
        <dbReference type="ARBA" id="ARBA00004141"/>
    </source>
</evidence>
<dbReference type="CDD" id="cd00284">
    <property type="entry name" value="Cytochrome_b_N"/>
    <property type="match status" value="1"/>
</dbReference>
<organism evidence="16 17">
    <name type="scientific">Candidatus Manganitrophus noduliformans</name>
    <dbReference type="NCBI Taxonomy" id="2606439"/>
    <lineage>
        <taxon>Bacteria</taxon>
        <taxon>Pseudomonadati</taxon>
        <taxon>Nitrospirota</taxon>
        <taxon>Nitrospiria</taxon>
        <taxon>Candidatus Troglogloeales</taxon>
        <taxon>Candidatus Manganitrophaceae</taxon>
        <taxon>Candidatus Manganitrophus</taxon>
    </lineage>
</organism>
<keyword evidence="17" id="KW-1185">Reference proteome</keyword>
<evidence type="ECO:0000259" key="13">
    <source>
        <dbReference type="PROSITE" id="PS51002"/>
    </source>
</evidence>
<feature type="transmembrane region" description="Helical" evidence="12">
    <location>
        <begin position="33"/>
        <end position="59"/>
    </location>
</feature>
<feature type="transmembrane region" description="Helical" evidence="12">
    <location>
        <begin position="190"/>
        <end position="211"/>
    </location>
</feature>
<dbReference type="GO" id="GO:0022904">
    <property type="term" value="P:respiratory electron transport chain"/>
    <property type="evidence" value="ECO:0007669"/>
    <property type="project" value="InterPro"/>
</dbReference>
<gene>
    <name evidence="16" type="ORF">MNODULE_08770</name>
</gene>
<keyword evidence="3 11" id="KW-0349">Heme</keyword>
<keyword evidence="9 11" id="KW-0408">Iron</keyword>
<dbReference type="InterPro" id="IPR036150">
    <property type="entry name" value="Cyt_b/b6_C_sf"/>
</dbReference>
<dbReference type="Pfam" id="PF00034">
    <property type="entry name" value="Cytochrom_C"/>
    <property type="match status" value="1"/>
</dbReference>
<dbReference type="InterPro" id="IPR016174">
    <property type="entry name" value="Di-haem_cyt_TM"/>
</dbReference>
<evidence type="ECO:0000256" key="8">
    <source>
        <dbReference type="ARBA" id="ARBA00022989"/>
    </source>
</evidence>
<comment type="caution">
    <text evidence="16">The sequence shown here is derived from an EMBL/GenBank/DDBJ whole genome shotgun (WGS) entry which is preliminary data.</text>
</comment>
<evidence type="ECO:0000259" key="15">
    <source>
        <dbReference type="PROSITE" id="PS51007"/>
    </source>
</evidence>
<evidence type="ECO:0000256" key="5">
    <source>
        <dbReference type="ARBA" id="ARBA00022692"/>
    </source>
</evidence>
<evidence type="ECO:0000256" key="9">
    <source>
        <dbReference type="ARBA" id="ARBA00023004"/>
    </source>
</evidence>
<evidence type="ECO:0000259" key="14">
    <source>
        <dbReference type="PROSITE" id="PS51003"/>
    </source>
</evidence>
<dbReference type="GO" id="GO:0020037">
    <property type="term" value="F:heme binding"/>
    <property type="evidence" value="ECO:0007669"/>
    <property type="project" value="InterPro"/>
</dbReference>
<accession>A0A7X6DP91</accession>
<feature type="transmembrane region" description="Helical" evidence="12">
    <location>
        <begin position="294"/>
        <end position="314"/>
    </location>
</feature>
<feature type="transmembrane region" description="Helical" evidence="12">
    <location>
        <begin position="232"/>
        <end position="254"/>
    </location>
</feature>
<keyword evidence="8 12" id="KW-1133">Transmembrane helix</keyword>
<evidence type="ECO:0000256" key="6">
    <source>
        <dbReference type="ARBA" id="ARBA00022723"/>
    </source>
</evidence>
<dbReference type="SUPFAM" id="SSF81648">
    <property type="entry name" value="a domain/subunit of cytochrome bc1 complex (Ubiquinol-cytochrome c reductase)"/>
    <property type="match status" value="1"/>
</dbReference>
<dbReference type="InterPro" id="IPR036909">
    <property type="entry name" value="Cyt_c-like_dom_sf"/>
</dbReference>
<dbReference type="PROSITE" id="PS51002">
    <property type="entry name" value="CYTB_NTER"/>
    <property type="match status" value="1"/>
</dbReference>
<dbReference type="Gene3D" id="1.10.760.10">
    <property type="entry name" value="Cytochrome c-like domain"/>
    <property type="match status" value="1"/>
</dbReference>
<feature type="transmembrane region" description="Helical" evidence="12">
    <location>
        <begin position="326"/>
        <end position="346"/>
    </location>
</feature>
<keyword evidence="2" id="KW-0813">Transport</keyword>
<feature type="domain" description="Cytochrome b/b6 C-terminal region profile" evidence="14">
    <location>
        <begin position="218"/>
        <end position="341"/>
    </location>
</feature>
<proteinExistence type="predicted"/>
<evidence type="ECO:0000256" key="7">
    <source>
        <dbReference type="ARBA" id="ARBA00022982"/>
    </source>
</evidence>
<evidence type="ECO:0000256" key="4">
    <source>
        <dbReference type="ARBA" id="ARBA00022660"/>
    </source>
</evidence>
<dbReference type="AlphaFoldDB" id="A0A7X6DP91"/>
<keyword evidence="4" id="KW-0679">Respiratory chain</keyword>
<reference evidence="16 17" key="1">
    <citation type="journal article" date="2020" name="Nature">
        <title>Bacterial chemolithoautotrophy via manganese oxidation.</title>
        <authorList>
            <person name="Yu H."/>
            <person name="Leadbetter J.R."/>
        </authorList>
    </citation>
    <scope>NUCLEOTIDE SEQUENCE [LARGE SCALE GENOMIC DNA]</scope>
    <source>
        <strain evidence="16 17">Mn-1</strain>
    </source>
</reference>
<keyword evidence="6 11" id="KW-0479">Metal-binding</keyword>